<comment type="similarity">
    <text evidence="2">Belongs to the AzlC family.</text>
</comment>
<dbReference type="GO" id="GO:0005886">
    <property type="term" value="C:plasma membrane"/>
    <property type="evidence" value="ECO:0007669"/>
    <property type="project" value="UniProtKB-SubCell"/>
</dbReference>
<feature type="transmembrane region" description="Helical" evidence="8">
    <location>
        <begin position="163"/>
        <end position="182"/>
    </location>
</feature>
<dbReference type="Pfam" id="PF03591">
    <property type="entry name" value="AzlC"/>
    <property type="match status" value="1"/>
</dbReference>
<dbReference type="PANTHER" id="PTHR34979">
    <property type="entry name" value="INNER MEMBRANE PROTEIN YGAZ"/>
    <property type="match status" value="1"/>
</dbReference>
<dbReference type="GO" id="GO:1903785">
    <property type="term" value="P:L-valine transmembrane transport"/>
    <property type="evidence" value="ECO:0007669"/>
    <property type="project" value="TreeGrafter"/>
</dbReference>
<keyword evidence="10" id="KW-1185">Reference proteome</keyword>
<feature type="transmembrane region" description="Helical" evidence="8">
    <location>
        <begin position="189"/>
        <end position="209"/>
    </location>
</feature>
<sequence length="235" mass="25462">MNNQLDFRTGIRDTIPTAFGYIGIGLAFGVVARGAGHGPIITLLMSLLAYSGTAQFIIVSMIAASSAYISILFAVLMVSARMILVSMTVAPYLRHESMWRNVWLGTLITDETFALTMSKLNYTDHKLNFDWLNAANIFAYSIWALSSVVGNLIGSLIPNPNAFGLDFALVAMFIGLLYLQVIGDRAMGLLLQGLVVILVCVLMYLGLIFIPSSVLVLVVTVVACLLGMGVKHAFF</sequence>
<dbReference type="EMBL" id="AZFJ01000052">
    <property type="protein sequence ID" value="KRL85613.1"/>
    <property type="molecule type" value="Genomic_DNA"/>
</dbReference>
<comment type="caution">
    <text evidence="9">The sequence shown here is derived from an EMBL/GenBank/DDBJ whole genome shotgun (WGS) entry which is preliminary data.</text>
</comment>
<dbReference type="OrthoDB" id="3177005at2"/>
<keyword evidence="3" id="KW-0813">Transport</keyword>
<proteinExistence type="inferred from homology"/>
<keyword evidence="4" id="KW-1003">Cell membrane</keyword>
<organism evidence="9 10">
    <name type="scientific">Lacticaseibacillus pantheris DSM 15945 = JCM 12539 = NBRC 106106</name>
    <dbReference type="NCBI Taxonomy" id="1423783"/>
    <lineage>
        <taxon>Bacteria</taxon>
        <taxon>Bacillati</taxon>
        <taxon>Bacillota</taxon>
        <taxon>Bacilli</taxon>
        <taxon>Lactobacillales</taxon>
        <taxon>Lactobacillaceae</taxon>
        <taxon>Lacticaseibacillus</taxon>
    </lineage>
</organism>
<dbReference type="Proteomes" id="UP000051922">
    <property type="component" value="Unassembled WGS sequence"/>
</dbReference>
<keyword evidence="6 8" id="KW-1133">Transmembrane helix</keyword>
<evidence type="ECO:0000313" key="9">
    <source>
        <dbReference type="EMBL" id="KRL85613.1"/>
    </source>
</evidence>
<dbReference type="STRING" id="1423783.FC50_GL001787"/>
<evidence type="ECO:0000256" key="2">
    <source>
        <dbReference type="ARBA" id="ARBA00010735"/>
    </source>
</evidence>
<evidence type="ECO:0000256" key="7">
    <source>
        <dbReference type="ARBA" id="ARBA00023136"/>
    </source>
</evidence>
<name>A0A0R1TWU1_9LACO</name>
<evidence type="ECO:0000256" key="8">
    <source>
        <dbReference type="SAM" id="Phobius"/>
    </source>
</evidence>
<gene>
    <name evidence="9" type="ORF">FC50_GL001787</name>
</gene>
<dbReference type="PANTHER" id="PTHR34979:SF1">
    <property type="entry name" value="INNER MEMBRANE PROTEIN YGAZ"/>
    <property type="match status" value="1"/>
</dbReference>
<dbReference type="PATRIC" id="fig|1423783.4.peg.1830"/>
<protein>
    <submittedName>
        <fullName evidence="9">AzlC family protein</fullName>
    </submittedName>
</protein>
<evidence type="ECO:0000256" key="3">
    <source>
        <dbReference type="ARBA" id="ARBA00022448"/>
    </source>
</evidence>
<dbReference type="RefSeq" id="WP_054648901.1">
    <property type="nucleotide sequence ID" value="NZ_AZFJ01000052.1"/>
</dbReference>
<accession>A0A0R1TWU1</accession>
<evidence type="ECO:0000256" key="4">
    <source>
        <dbReference type="ARBA" id="ARBA00022475"/>
    </source>
</evidence>
<keyword evidence="7 8" id="KW-0472">Membrane</keyword>
<evidence type="ECO:0000256" key="1">
    <source>
        <dbReference type="ARBA" id="ARBA00004651"/>
    </source>
</evidence>
<evidence type="ECO:0000256" key="6">
    <source>
        <dbReference type="ARBA" id="ARBA00022989"/>
    </source>
</evidence>
<evidence type="ECO:0000256" key="5">
    <source>
        <dbReference type="ARBA" id="ARBA00022692"/>
    </source>
</evidence>
<feature type="transmembrane region" description="Helical" evidence="8">
    <location>
        <begin position="137"/>
        <end position="157"/>
    </location>
</feature>
<comment type="subcellular location">
    <subcellularLocation>
        <location evidence="1">Cell membrane</location>
        <topology evidence="1">Multi-pass membrane protein</topology>
    </subcellularLocation>
</comment>
<reference evidence="9 10" key="1">
    <citation type="journal article" date="2015" name="Genome Announc.">
        <title>Expanding the biotechnology potential of lactobacilli through comparative genomics of 213 strains and associated genera.</title>
        <authorList>
            <person name="Sun Z."/>
            <person name="Harris H.M."/>
            <person name="McCann A."/>
            <person name="Guo C."/>
            <person name="Argimon S."/>
            <person name="Zhang W."/>
            <person name="Yang X."/>
            <person name="Jeffery I.B."/>
            <person name="Cooney J.C."/>
            <person name="Kagawa T.F."/>
            <person name="Liu W."/>
            <person name="Song Y."/>
            <person name="Salvetti E."/>
            <person name="Wrobel A."/>
            <person name="Rasinkangas P."/>
            <person name="Parkhill J."/>
            <person name="Rea M.C."/>
            <person name="O'Sullivan O."/>
            <person name="Ritari J."/>
            <person name="Douillard F.P."/>
            <person name="Paul Ross R."/>
            <person name="Yang R."/>
            <person name="Briner A.E."/>
            <person name="Felis G.E."/>
            <person name="de Vos W.M."/>
            <person name="Barrangou R."/>
            <person name="Klaenhammer T.R."/>
            <person name="Caufield P.W."/>
            <person name="Cui Y."/>
            <person name="Zhang H."/>
            <person name="O'Toole P.W."/>
        </authorList>
    </citation>
    <scope>NUCLEOTIDE SEQUENCE [LARGE SCALE GENOMIC DNA]</scope>
    <source>
        <strain evidence="9 10">DSM 15945</strain>
    </source>
</reference>
<feature type="transmembrane region" description="Helical" evidence="8">
    <location>
        <begin position="215"/>
        <end position="234"/>
    </location>
</feature>
<keyword evidence="5 8" id="KW-0812">Transmembrane</keyword>
<dbReference type="InterPro" id="IPR011606">
    <property type="entry name" value="Brnchd-chn_aa_trnsp_permease"/>
</dbReference>
<dbReference type="AlphaFoldDB" id="A0A0R1TWU1"/>
<feature type="transmembrane region" description="Helical" evidence="8">
    <location>
        <begin position="15"/>
        <end position="33"/>
    </location>
</feature>
<evidence type="ECO:0000313" key="10">
    <source>
        <dbReference type="Proteomes" id="UP000051922"/>
    </source>
</evidence>